<proteinExistence type="inferred from homology"/>
<keyword evidence="9" id="KW-1015">Disulfide bond</keyword>
<dbReference type="EC" id="3.4.16.2" evidence="14"/>
<evidence type="ECO:0000256" key="2">
    <source>
        <dbReference type="ARBA" id="ARBA00011079"/>
    </source>
</evidence>
<evidence type="ECO:0000256" key="9">
    <source>
        <dbReference type="ARBA" id="ARBA00023157"/>
    </source>
</evidence>
<reference evidence="18" key="2">
    <citation type="submission" date="2025-09" db="UniProtKB">
        <authorList>
            <consortium name="Ensembl"/>
        </authorList>
    </citation>
    <scope>IDENTIFICATION</scope>
</reference>
<dbReference type="OMA" id="QTCNQMV"/>
<evidence type="ECO:0000256" key="1">
    <source>
        <dbReference type="ARBA" id="ARBA00004371"/>
    </source>
</evidence>
<keyword evidence="11" id="KW-0458">Lysosome</keyword>
<evidence type="ECO:0000313" key="18">
    <source>
        <dbReference type="Ensembl" id="ENSEBUP00000011397.1"/>
    </source>
</evidence>
<dbReference type="PANTHER" id="PTHR11010">
    <property type="entry name" value="PROTEASE S28 PRO-X CARBOXYPEPTIDASE-RELATED"/>
    <property type="match status" value="1"/>
</dbReference>
<dbReference type="SUPFAM" id="SSF53474">
    <property type="entry name" value="alpha/beta-Hydrolases"/>
    <property type="match status" value="1"/>
</dbReference>
<keyword evidence="7" id="KW-0378">Hydrolase</keyword>
<dbReference type="GO" id="GO:0043535">
    <property type="term" value="P:regulation of blood vessel endothelial cell migration"/>
    <property type="evidence" value="ECO:0007669"/>
    <property type="project" value="TreeGrafter"/>
</dbReference>
<keyword evidence="4" id="KW-0121">Carboxypeptidase</keyword>
<reference evidence="18" key="1">
    <citation type="submission" date="2025-08" db="UniProtKB">
        <authorList>
            <consortium name="Ensembl"/>
        </authorList>
    </citation>
    <scope>IDENTIFICATION</scope>
</reference>
<comment type="subunit">
    <text evidence="3">Homodimer.</text>
</comment>
<keyword evidence="6" id="KW-0732">Signal</keyword>
<dbReference type="Gene3D" id="3.40.50.1820">
    <property type="entry name" value="alpha/beta hydrolase"/>
    <property type="match status" value="1"/>
</dbReference>
<dbReference type="InterPro" id="IPR042269">
    <property type="entry name" value="Ser_carbopepase_S28_SKS"/>
</dbReference>
<evidence type="ECO:0000256" key="13">
    <source>
        <dbReference type="ARBA" id="ARBA00059701"/>
    </source>
</evidence>
<dbReference type="InterPro" id="IPR008758">
    <property type="entry name" value="Peptidase_S28"/>
</dbReference>
<evidence type="ECO:0000256" key="7">
    <source>
        <dbReference type="ARBA" id="ARBA00022801"/>
    </source>
</evidence>
<evidence type="ECO:0000256" key="8">
    <source>
        <dbReference type="ARBA" id="ARBA00023145"/>
    </source>
</evidence>
<evidence type="ECO:0000256" key="15">
    <source>
        <dbReference type="ARBA" id="ARBA00073691"/>
    </source>
</evidence>
<evidence type="ECO:0000256" key="5">
    <source>
        <dbReference type="ARBA" id="ARBA00022670"/>
    </source>
</evidence>
<name>A0A8C4Q8S6_EPTBU</name>
<dbReference type="GO" id="GO:0004185">
    <property type="term" value="F:serine-type carboxypeptidase activity"/>
    <property type="evidence" value="ECO:0007669"/>
    <property type="project" value="UniProtKB-EC"/>
</dbReference>
<evidence type="ECO:0000256" key="14">
    <source>
        <dbReference type="ARBA" id="ARBA00066456"/>
    </source>
</evidence>
<comment type="similarity">
    <text evidence="2">Belongs to the peptidase S28 family.</text>
</comment>
<accession>A0A8C4Q8S6</accession>
<dbReference type="PANTHER" id="PTHR11010:SF38">
    <property type="entry name" value="LYSOSOMAL PRO-X CARBOXYPEPTIDASE"/>
    <property type="match status" value="1"/>
</dbReference>
<evidence type="ECO:0000256" key="16">
    <source>
        <dbReference type="ARBA" id="ARBA00076475"/>
    </source>
</evidence>
<dbReference type="AlphaFoldDB" id="A0A8C4Q8S6"/>
<dbReference type="GO" id="GO:0006508">
    <property type="term" value="P:proteolysis"/>
    <property type="evidence" value="ECO:0007669"/>
    <property type="project" value="UniProtKB-KW"/>
</dbReference>
<dbReference type="InterPro" id="IPR029058">
    <property type="entry name" value="AB_hydrolase_fold"/>
</dbReference>
<dbReference type="Gene3D" id="1.20.120.980">
    <property type="entry name" value="Serine carboxypeptidase S28, SKS domain"/>
    <property type="match status" value="1"/>
</dbReference>
<evidence type="ECO:0000256" key="6">
    <source>
        <dbReference type="ARBA" id="ARBA00022729"/>
    </source>
</evidence>
<evidence type="ECO:0000256" key="12">
    <source>
        <dbReference type="ARBA" id="ARBA00052013"/>
    </source>
</evidence>
<evidence type="ECO:0000256" key="3">
    <source>
        <dbReference type="ARBA" id="ARBA00011738"/>
    </source>
</evidence>
<dbReference type="GeneTree" id="ENSGT00940000158099"/>
<sequence>MARVCRFECGLDLVITLLLGVLALGYSYRGPAETSSAPWGYSGPVPEAVAKPRYHYKTLYFQQKIDHFGFWQNGTFMQRYLVGDEHFSAPGSPILFYTGNEGDISWFCDNTGFVWEAAEELGALVVFAEHRYYGQSLPFGNSSYSDVKFLQYLSSAQVLADYAVLIRHIKRSVAGARKSPAVAVGGSYGGMLAAWLRMKYPQSVVGAIAASAPIWRFSGLASCEGFAEVTTRTFNRSNPACAASVRRSWAAIDHLAISAGGLRFLETEFRLCASLTGLADVLALKAWLAETWSMVAMVDYPYPASFLQPLPAWPVKAICTHLTDPTLPDKDLVHHVASAVMVYYNYTGAVPCLNITQTATRSLGVTGWWYQSCTELAMPMCSNGKSDMFEDHPWDQEAFSAECQRQWGVRPRFDWPLVLYGGHDISAHSNIVFSNGLLDPWSAGGVLHSPTPSLVALIIPDGAHHADLRASNPLDPVSFRNVRRAELKAIRAWCGRHGPSSLHNRAFSKSWLHTSSI</sequence>
<evidence type="ECO:0000313" key="19">
    <source>
        <dbReference type="Proteomes" id="UP000694388"/>
    </source>
</evidence>
<dbReference type="Pfam" id="PF05577">
    <property type="entry name" value="Peptidase_S28"/>
    <property type="match status" value="1"/>
</dbReference>
<organism evidence="18 19">
    <name type="scientific">Eptatretus burgeri</name>
    <name type="common">Inshore hagfish</name>
    <dbReference type="NCBI Taxonomy" id="7764"/>
    <lineage>
        <taxon>Eukaryota</taxon>
        <taxon>Metazoa</taxon>
        <taxon>Chordata</taxon>
        <taxon>Craniata</taxon>
        <taxon>Vertebrata</taxon>
        <taxon>Cyclostomata</taxon>
        <taxon>Myxini</taxon>
        <taxon>Myxiniformes</taxon>
        <taxon>Myxinidae</taxon>
        <taxon>Eptatretinae</taxon>
        <taxon>Eptatretus</taxon>
    </lineage>
</organism>
<dbReference type="GO" id="GO:0060055">
    <property type="term" value="P:angiogenesis involved in wound healing"/>
    <property type="evidence" value="ECO:0007669"/>
    <property type="project" value="TreeGrafter"/>
</dbReference>
<dbReference type="Proteomes" id="UP000694388">
    <property type="component" value="Unplaced"/>
</dbReference>
<dbReference type="GO" id="GO:0008239">
    <property type="term" value="F:dipeptidyl-peptidase activity"/>
    <property type="evidence" value="ECO:0007669"/>
    <property type="project" value="TreeGrafter"/>
</dbReference>
<keyword evidence="5" id="KW-0645">Protease</keyword>
<keyword evidence="8" id="KW-0865">Zymogen</keyword>
<comment type="function">
    <text evidence="13">Cleaves C-terminal amino acids linked to proline in peptides such as angiotensin II, III and des-Arg9-bradykinin. This cleavage occurs at acidic pH, but enzymatic activity is retained with some substrates at neutral pH.</text>
</comment>
<evidence type="ECO:0000256" key="10">
    <source>
        <dbReference type="ARBA" id="ARBA00023180"/>
    </source>
</evidence>
<evidence type="ECO:0000256" key="11">
    <source>
        <dbReference type="ARBA" id="ARBA00023228"/>
    </source>
</evidence>
<keyword evidence="19" id="KW-1185">Reference proteome</keyword>
<comment type="subcellular location">
    <subcellularLocation>
        <location evidence="1">Lysosome</location>
    </subcellularLocation>
</comment>
<dbReference type="GO" id="GO:0005764">
    <property type="term" value="C:lysosome"/>
    <property type="evidence" value="ECO:0007669"/>
    <property type="project" value="UniProtKB-SubCell"/>
</dbReference>
<protein>
    <recommendedName>
        <fullName evidence="15">Lysosomal Pro-X carboxypeptidase</fullName>
        <ecNumber evidence="14">3.4.16.2</ecNumber>
    </recommendedName>
    <alternativeName>
        <fullName evidence="17">Proline carboxypeptidase</fullName>
    </alternativeName>
    <alternativeName>
        <fullName evidence="16">Prolylcarboxypeptidase</fullName>
    </alternativeName>
</protein>
<keyword evidence="10" id="KW-0325">Glycoprotein</keyword>
<dbReference type="GO" id="GO:0003085">
    <property type="term" value="P:negative regulation of systemic arterial blood pressure"/>
    <property type="evidence" value="ECO:0007669"/>
    <property type="project" value="TreeGrafter"/>
</dbReference>
<evidence type="ECO:0000256" key="4">
    <source>
        <dbReference type="ARBA" id="ARBA00022645"/>
    </source>
</evidence>
<evidence type="ECO:0000256" key="17">
    <source>
        <dbReference type="ARBA" id="ARBA00076608"/>
    </source>
</evidence>
<dbReference type="FunFam" id="1.20.120.980:FF:000002">
    <property type="entry name" value="lysosomal Pro-X carboxypeptidase"/>
    <property type="match status" value="1"/>
</dbReference>
<comment type="catalytic activity">
    <reaction evidence="12">
        <text>Cleavage of a -Pro-|-Xaa bond to release a C-terminal amino acid.</text>
        <dbReference type="EC" id="3.4.16.2"/>
    </reaction>
</comment>
<dbReference type="Ensembl" id="ENSEBUT00000011966.1">
    <property type="protein sequence ID" value="ENSEBUP00000011397.1"/>
    <property type="gene ID" value="ENSEBUG00000007316.1"/>
</dbReference>